<evidence type="ECO:0000313" key="8">
    <source>
        <dbReference type="EMBL" id="PZN82820.1"/>
    </source>
</evidence>
<evidence type="ECO:0000256" key="3">
    <source>
        <dbReference type="ARBA" id="ARBA00022692"/>
    </source>
</evidence>
<dbReference type="PANTHER" id="PTHR33406:SF13">
    <property type="entry name" value="MEMBRANE PROTEIN YDFJ"/>
    <property type="match status" value="1"/>
</dbReference>
<feature type="transmembrane region" description="Helical" evidence="6">
    <location>
        <begin position="640"/>
        <end position="660"/>
    </location>
</feature>
<keyword evidence="2" id="KW-1003">Cell membrane</keyword>
<evidence type="ECO:0000256" key="6">
    <source>
        <dbReference type="SAM" id="Phobius"/>
    </source>
</evidence>
<dbReference type="InterPro" id="IPR004869">
    <property type="entry name" value="MMPL_dom"/>
</dbReference>
<dbReference type="PANTHER" id="PTHR33406">
    <property type="entry name" value="MEMBRANE PROTEIN MJ1562-RELATED"/>
    <property type="match status" value="1"/>
</dbReference>
<gene>
    <name evidence="8" type="ORF">DM484_05740</name>
</gene>
<dbReference type="Pfam" id="PF03176">
    <property type="entry name" value="MMPL"/>
    <property type="match status" value="1"/>
</dbReference>
<comment type="caution">
    <text evidence="8">The sequence shown here is derived from an EMBL/GenBank/DDBJ whole genome shotgun (WGS) entry which is preliminary data.</text>
</comment>
<protein>
    <recommendedName>
        <fullName evidence="7">Membrane transport protein MMPL domain-containing protein</fullName>
    </recommendedName>
</protein>
<reference evidence="8 9" key="1">
    <citation type="journal article" date="2018" name="Aquat. Microb. Ecol.">
        <title>Gammaproteobacterial methanotrophs dominate.</title>
        <authorList>
            <person name="Rissanen A.J."/>
            <person name="Saarenheimo J."/>
            <person name="Tiirola M."/>
            <person name="Peura S."/>
            <person name="Aalto S.L."/>
            <person name="Karvinen A."/>
            <person name="Nykanen H."/>
        </authorList>
    </citation>
    <scope>NUCLEOTIDE SEQUENCE [LARGE SCALE GENOMIC DNA]</scope>
    <source>
        <strain evidence="8">AMbin10</strain>
    </source>
</reference>
<organism evidence="8 9">
    <name type="scientific">Candidatus Methylumidiphilus alinenensis</name>
    <dbReference type="NCBI Taxonomy" id="2202197"/>
    <lineage>
        <taxon>Bacteria</taxon>
        <taxon>Pseudomonadati</taxon>
        <taxon>Pseudomonadota</taxon>
        <taxon>Gammaproteobacteria</taxon>
        <taxon>Methylococcales</taxon>
        <taxon>Candidatus Methylumidiphilus</taxon>
    </lineage>
</organism>
<evidence type="ECO:0000313" key="9">
    <source>
        <dbReference type="Proteomes" id="UP000249396"/>
    </source>
</evidence>
<evidence type="ECO:0000256" key="1">
    <source>
        <dbReference type="ARBA" id="ARBA00004651"/>
    </source>
</evidence>
<dbReference type="GO" id="GO:0005886">
    <property type="term" value="C:plasma membrane"/>
    <property type="evidence" value="ECO:0007669"/>
    <property type="project" value="UniProtKB-SubCell"/>
</dbReference>
<evidence type="ECO:0000259" key="7">
    <source>
        <dbReference type="Pfam" id="PF03176"/>
    </source>
</evidence>
<keyword evidence="4 6" id="KW-1133">Transmembrane helix</keyword>
<feature type="transmembrane region" description="Helical" evidence="6">
    <location>
        <begin position="615"/>
        <end position="634"/>
    </location>
</feature>
<feature type="domain" description="Membrane transport protein MMPL" evidence="7">
    <location>
        <begin position="110"/>
        <end position="332"/>
    </location>
</feature>
<comment type="subcellular location">
    <subcellularLocation>
        <location evidence="1">Cell membrane</location>
        <topology evidence="1">Multi-pass membrane protein</topology>
    </subcellularLocation>
</comment>
<feature type="non-terminal residue" evidence="8">
    <location>
        <position position="1"/>
    </location>
</feature>
<dbReference type="Gene3D" id="1.20.1640.10">
    <property type="entry name" value="Multidrug efflux transporter AcrB transmembrane domain"/>
    <property type="match status" value="2"/>
</dbReference>
<name>A0A2W4T674_9GAMM</name>
<dbReference type="SUPFAM" id="SSF82866">
    <property type="entry name" value="Multidrug efflux transporter AcrB transmembrane domain"/>
    <property type="match status" value="2"/>
</dbReference>
<feature type="transmembrane region" description="Helical" evidence="6">
    <location>
        <begin position="190"/>
        <end position="209"/>
    </location>
</feature>
<feature type="transmembrane region" description="Helical" evidence="6">
    <location>
        <begin position="310"/>
        <end position="329"/>
    </location>
</feature>
<evidence type="ECO:0000256" key="5">
    <source>
        <dbReference type="ARBA" id="ARBA00023136"/>
    </source>
</evidence>
<feature type="transmembrane region" description="Helical" evidence="6">
    <location>
        <begin position="246"/>
        <end position="264"/>
    </location>
</feature>
<dbReference type="EMBL" id="QJPH01000202">
    <property type="protein sequence ID" value="PZN82820.1"/>
    <property type="molecule type" value="Genomic_DNA"/>
</dbReference>
<dbReference type="AlphaFoldDB" id="A0A2W4T674"/>
<evidence type="ECO:0000256" key="2">
    <source>
        <dbReference type="ARBA" id="ARBA00022475"/>
    </source>
</evidence>
<feature type="transmembrane region" description="Helical" evidence="6">
    <location>
        <begin position="589"/>
        <end position="608"/>
    </location>
</feature>
<accession>A0A2W4T674</accession>
<feature type="transmembrane region" description="Helical" evidence="6">
    <location>
        <begin position="702"/>
        <end position="724"/>
    </location>
</feature>
<dbReference type="Proteomes" id="UP000249396">
    <property type="component" value="Unassembled WGS sequence"/>
</dbReference>
<feature type="transmembrane region" description="Helical" evidence="6">
    <location>
        <begin position="672"/>
        <end position="696"/>
    </location>
</feature>
<feature type="transmembrane region" description="Helical" evidence="6">
    <location>
        <begin position="216"/>
        <end position="240"/>
    </location>
</feature>
<proteinExistence type="predicted"/>
<keyword evidence="5 6" id="KW-0472">Membrane</keyword>
<keyword evidence="3 6" id="KW-0812">Transmembrane</keyword>
<evidence type="ECO:0000256" key="4">
    <source>
        <dbReference type="ARBA" id="ARBA00022989"/>
    </source>
</evidence>
<dbReference type="InterPro" id="IPR050545">
    <property type="entry name" value="Mycobact_MmpL"/>
</dbReference>
<feature type="transmembrane region" description="Helical" evidence="6">
    <location>
        <begin position="285"/>
        <end position="304"/>
    </location>
</feature>
<sequence>DADAATRARLSKDMTKRLREYPLFSVVENGDSSNQERDQKFLFANRYLLSPAITAEHFSVTGLHKAVAESIKALASSAGLLLKSLLPHDPTGEMVRLLGLIGNGSRPSTLNGVWASKDGTRALLLVSTQASGSDLDAQQKAIASIRQVFEDAVTVEKGTKGWVASAPPHLVMSGPGVFSVAARNTIKSEVIRLSILGSLTVFTLLLAIYRSLTTVALGLLPVASGALAGVAGVSLGFGLIHGVTLGFGSTLIGEAVDYSIYLFIQSQMDSNQPVGQWATRFWPTIRLGMLTSVFGFAALLFSGFPGLAQLGLYSIAGLLTAAAVTRFVLPALQQGIFCVHDFTPFGLWLSDYALRARRLRWLPVVLLAAACVIIFQHRDALWSHELSALSPLSTDDQALDASLRAGLGAPDGGYLAIVSGRDSEAALVAAEKLGGSLQNLVLQGVIAGFETPARFLPSAGIQQARLASLPTQDELKRRLRGAVTGLPVQADRFAPFVADIEATRQRGVLRRADLEGTGLALGIDGLLLRQDSRWIALLPLRVPISGPSAHRINAALVRQAITASGQACAWFVDIKQEADQLYSGYLREAITLSLTGLAAIVLLLLLALRSPRRVARVMAPLLIAVLVVVAGLALTGQKLTLLHLVGMLLTVAVGSNYSLFFDRAESEEAGRIAPRTLASLLFANIATVAGFGLLAFSPVPVLHSIGVTVGPGAILALVFSVLLADFAAS</sequence>